<organism evidence="2 3">
    <name type="scientific">Flagellimonas abyssi</name>
    <dbReference type="NCBI Taxonomy" id="2864871"/>
    <lineage>
        <taxon>Bacteria</taxon>
        <taxon>Pseudomonadati</taxon>
        <taxon>Bacteroidota</taxon>
        <taxon>Flavobacteriia</taxon>
        <taxon>Flavobacteriales</taxon>
        <taxon>Flavobacteriaceae</taxon>
        <taxon>Flagellimonas</taxon>
    </lineage>
</organism>
<dbReference type="Proteomes" id="UP001196136">
    <property type="component" value="Unassembled WGS sequence"/>
</dbReference>
<gene>
    <name evidence="2" type="ORF">K1F36_00830</name>
</gene>
<evidence type="ECO:0000313" key="2">
    <source>
        <dbReference type="EMBL" id="MBW8198354.1"/>
    </source>
</evidence>
<comment type="caution">
    <text evidence="2">The sequence shown here is derived from an EMBL/GenBank/DDBJ whole genome shotgun (WGS) entry which is preliminary data.</text>
</comment>
<protein>
    <submittedName>
        <fullName evidence="2">Uncharacterized protein</fullName>
    </submittedName>
</protein>
<evidence type="ECO:0000256" key="1">
    <source>
        <dbReference type="SAM" id="Coils"/>
    </source>
</evidence>
<dbReference type="RefSeq" id="WP_220112105.1">
    <property type="nucleotide sequence ID" value="NZ_JAHZSV010000001.1"/>
</dbReference>
<feature type="coiled-coil region" evidence="1">
    <location>
        <begin position="472"/>
        <end position="499"/>
    </location>
</feature>
<keyword evidence="3" id="KW-1185">Reference proteome</keyword>
<accession>A0ABS7EL92</accession>
<proteinExistence type="predicted"/>
<reference evidence="2 3" key="1">
    <citation type="submission" date="2021-08" db="EMBL/GenBank/DDBJ databases">
        <title>Muricauda profundi sp. nov., a marine bacterium isolated from deep seawater of the Mariana Trench.</title>
        <authorList>
            <person name="Wei Y."/>
        </authorList>
    </citation>
    <scope>NUCLEOTIDE SEQUENCE [LARGE SCALE GENOMIC DNA]</scope>
    <source>
        <strain evidence="2 3">W52</strain>
    </source>
</reference>
<dbReference type="EMBL" id="JAHZSV010000001">
    <property type="protein sequence ID" value="MBW8198354.1"/>
    <property type="molecule type" value="Genomic_DNA"/>
</dbReference>
<name>A0ABS7EL92_9FLAO</name>
<keyword evidence="1" id="KW-0175">Coiled coil</keyword>
<evidence type="ECO:0000313" key="3">
    <source>
        <dbReference type="Proteomes" id="UP001196136"/>
    </source>
</evidence>
<sequence length="666" mass="76262">MSSIYPFGNVFKWTIRLTLDYSMIQPSKKRLFPVFLFLMLSLQTFGQERETYEGPLKVGPYSGKAVYQFAISDLDTIFDGNFQLQQSNLETLVQNEDTSFRFSGKFDKGVANGPWKFEFGEYKTNSQSQVVGYEYRVLVSGVKEIGEGNLIDGKPDGDWNYTINQIKDSEVEKIIFKSTISFDKGVPRQNFRIENDSSVLVGRFLRDGLAHDEWSYYGTEAVEDIEDWFFKDGLLRTIKIKSDGKSQDINVFTKSVASYKTVQLNEGYIALLQSLIHLQSRESQIVRLLDQNMDYYQKVNNVLNHLGTSDFKPNMKVRVPYFPLDSLQNKTLDKIVSEYKDASKMSSTILENSHLNIVKRTDPEALFYYNAAQKINNDFLIPLSTLVAHKQLEIVQYQEIPLLLARLWPNGKPSTEILVVADEEGGTSTFKLPSSEEFEYESNDLLAVEALATYAKMSLEYIKGSLASRLTNEEQLQMLNGLEEELIELNNDLEQKLDSVSGLSSEYTNALKQLKHLADSSLTHYADIKNPQEKLEYGKGAKACLVQLSELATGIKELPNRIEVVEKEYTDAVWNPFMANVMEEEVKKRIVSAYRDILIPYFLNTATEELTCDNIGTLNDQMMNTHQSILDLRNRDTRKLERKLRREKRPTEVLALILERSTTQNQ</sequence>